<dbReference type="Proteomes" id="UP000501812">
    <property type="component" value="Chromosome"/>
</dbReference>
<evidence type="ECO:0000256" key="1">
    <source>
        <dbReference type="SAM" id="Phobius"/>
    </source>
</evidence>
<evidence type="ECO:0000313" key="2">
    <source>
        <dbReference type="EMBL" id="QJE97348.1"/>
    </source>
</evidence>
<keyword evidence="3" id="KW-1185">Reference proteome</keyword>
<dbReference type="EMBL" id="CP051774">
    <property type="protein sequence ID" value="QJE97348.1"/>
    <property type="molecule type" value="Genomic_DNA"/>
</dbReference>
<dbReference type="AlphaFoldDB" id="A0A858RLL1"/>
<organism evidence="2 3">
    <name type="scientific">Luteolibacter luteus</name>
    <dbReference type="NCBI Taxonomy" id="2728835"/>
    <lineage>
        <taxon>Bacteria</taxon>
        <taxon>Pseudomonadati</taxon>
        <taxon>Verrucomicrobiota</taxon>
        <taxon>Verrucomicrobiia</taxon>
        <taxon>Verrucomicrobiales</taxon>
        <taxon>Verrucomicrobiaceae</taxon>
        <taxon>Luteolibacter</taxon>
    </lineage>
</organism>
<feature type="transmembrane region" description="Helical" evidence="1">
    <location>
        <begin position="6"/>
        <end position="26"/>
    </location>
</feature>
<keyword evidence="1" id="KW-0812">Transmembrane</keyword>
<proteinExistence type="predicted"/>
<protein>
    <submittedName>
        <fullName evidence="2">Uncharacterized protein</fullName>
    </submittedName>
</protein>
<reference evidence="2 3" key="1">
    <citation type="submission" date="2020-04" db="EMBL/GenBank/DDBJ databases">
        <title>Luteolibacter sp. G-1-1-1 isolated from soil.</title>
        <authorList>
            <person name="Dahal R.H."/>
        </authorList>
    </citation>
    <scope>NUCLEOTIDE SEQUENCE [LARGE SCALE GENOMIC DNA]</scope>
    <source>
        <strain evidence="2 3">G-1-1-1</strain>
    </source>
</reference>
<gene>
    <name evidence="2" type="ORF">HHL09_16650</name>
</gene>
<sequence length="248" mass="27250">MWTEALVIGCLLAAGLAVLLGLGIILPKEKVRSPPSPVPGPPPVPAEKFALEALEKFFEGASLEEKLPFVKDAGRVRPMMEDYHGRRGHPFPTMGRVSPGRLMSAGSRQLVLFEVEPFSGPRYPVAVDWDGFRHVVDWESLTAYGTMDWAKFVAEKPQGAQTMRVYGSALPADLWPPGMKKGWRTFRVEHRDSDVVIPVVANPEISRQLSKLVTGKRVPLTLEIVWNPAAGGGGSFEVLRLVAEGWSQ</sequence>
<accession>A0A858RLL1</accession>
<dbReference type="KEGG" id="luo:HHL09_16650"/>
<keyword evidence="1" id="KW-0472">Membrane</keyword>
<evidence type="ECO:0000313" key="3">
    <source>
        <dbReference type="Proteomes" id="UP000501812"/>
    </source>
</evidence>
<name>A0A858RLL1_9BACT</name>
<keyword evidence="1" id="KW-1133">Transmembrane helix</keyword>
<dbReference type="RefSeq" id="WP_169455748.1">
    <property type="nucleotide sequence ID" value="NZ_CP051774.1"/>
</dbReference>